<protein>
    <submittedName>
        <fullName evidence="1 3">Uncharacterized protein</fullName>
    </submittedName>
</protein>
<reference evidence="1 2" key="2">
    <citation type="submission" date="2018-11" db="EMBL/GenBank/DDBJ databases">
        <authorList>
            <consortium name="Pathogen Informatics"/>
        </authorList>
    </citation>
    <scope>NUCLEOTIDE SEQUENCE [LARGE SCALE GENOMIC DNA]</scope>
</reference>
<sequence>MRPKPGIHAQFVSRFVPTRIVPQPHPSAARSGRVPGQTPHVQDVGAVRSVQRGLHALAMQSVVQNALLAASLFITARFHASCHYNEYTP</sequence>
<name>A0A183JA09_9BILA</name>
<dbReference type="WBParaSite" id="SBAD_0001311701-mRNA-1">
    <property type="protein sequence ID" value="SBAD_0001311701-mRNA-1"/>
    <property type="gene ID" value="SBAD_0001311701"/>
</dbReference>
<dbReference type="Proteomes" id="UP000270296">
    <property type="component" value="Unassembled WGS sequence"/>
</dbReference>
<evidence type="ECO:0000313" key="3">
    <source>
        <dbReference type="WBParaSite" id="SBAD_0001311701-mRNA-1"/>
    </source>
</evidence>
<dbReference type="AlphaFoldDB" id="A0A183JA09"/>
<gene>
    <name evidence="1" type="ORF">SBAD_LOCUS12707</name>
</gene>
<keyword evidence="2" id="KW-1185">Reference proteome</keyword>
<evidence type="ECO:0000313" key="2">
    <source>
        <dbReference type="Proteomes" id="UP000270296"/>
    </source>
</evidence>
<proteinExistence type="predicted"/>
<evidence type="ECO:0000313" key="1">
    <source>
        <dbReference type="EMBL" id="VDP51119.1"/>
    </source>
</evidence>
<reference evidence="3" key="1">
    <citation type="submission" date="2016-06" db="UniProtKB">
        <authorList>
            <consortium name="WormBaseParasite"/>
        </authorList>
    </citation>
    <scope>IDENTIFICATION</scope>
</reference>
<dbReference type="EMBL" id="UZAM01018558">
    <property type="protein sequence ID" value="VDP51119.1"/>
    <property type="molecule type" value="Genomic_DNA"/>
</dbReference>
<organism evidence="3">
    <name type="scientific">Soboliphyme baturini</name>
    <dbReference type="NCBI Taxonomy" id="241478"/>
    <lineage>
        <taxon>Eukaryota</taxon>
        <taxon>Metazoa</taxon>
        <taxon>Ecdysozoa</taxon>
        <taxon>Nematoda</taxon>
        <taxon>Enoplea</taxon>
        <taxon>Dorylaimia</taxon>
        <taxon>Dioctophymatida</taxon>
        <taxon>Dioctophymatoidea</taxon>
        <taxon>Soboliphymatidae</taxon>
        <taxon>Soboliphyme</taxon>
    </lineage>
</organism>
<accession>A0A183JA09</accession>